<dbReference type="Proteomes" id="UP000838412">
    <property type="component" value="Chromosome 3"/>
</dbReference>
<keyword evidence="1" id="KW-0472">Membrane</keyword>
<dbReference type="EMBL" id="OV696688">
    <property type="protein sequence ID" value="CAH1257233.1"/>
    <property type="molecule type" value="Genomic_DNA"/>
</dbReference>
<evidence type="ECO:0000259" key="2">
    <source>
        <dbReference type="Pfam" id="PF00501"/>
    </source>
</evidence>
<feature type="domain" description="AMP-binding enzyme C-terminal" evidence="3">
    <location>
        <begin position="472"/>
        <end position="546"/>
    </location>
</feature>
<gene>
    <name evidence="4" type="primary">ACSF2</name>
    <name evidence="4" type="ORF">BLAG_LOCUS15230</name>
</gene>
<dbReference type="InterPro" id="IPR045851">
    <property type="entry name" value="AMP-bd_C_sf"/>
</dbReference>
<dbReference type="AlphaFoldDB" id="A0A8J9ZPG8"/>
<keyword evidence="1" id="KW-0812">Transmembrane</keyword>
<dbReference type="InterPro" id="IPR000873">
    <property type="entry name" value="AMP-dep_synth/lig_dom"/>
</dbReference>
<dbReference type="Gene3D" id="3.30.300.30">
    <property type="match status" value="1"/>
</dbReference>
<reference evidence="4" key="1">
    <citation type="submission" date="2022-01" db="EMBL/GenBank/DDBJ databases">
        <authorList>
            <person name="Braso-Vives M."/>
        </authorList>
    </citation>
    <scope>NUCLEOTIDE SEQUENCE</scope>
</reference>
<accession>A0A8J9ZPG8</accession>
<evidence type="ECO:0000256" key="1">
    <source>
        <dbReference type="SAM" id="Phobius"/>
    </source>
</evidence>
<keyword evidence="1" id="KW-1133">Transmembrane helix</keyword>
<name>A0A8J9ZPG8_BRALA</name>
<dbReference type="InterPro" id="IPR025110">
    <property type="entry name" value="AMP-bd_C"/>
</dbReference>
<dbReference type="OrthoDB" id="10253115at2759"/>
<dbReference type="SUPFAM" id="SSF56801">
    <property type="entry name" value="Acetyl-CoA synthetase-like"/>
    <property type="match status" value="1"/>
</dbReference>
<sequence>MAMSYLKSRSDEPLVDVTLGQLLDDTAARWPEKEAYVFRKQGVRMTCAEVKREADRLAAGLLSIGVGRGDVVAWVVSTRPEWIALGFAVAKIGAVALPLIPLYFWSSYDDIVSKVMAKVKVKVFLIENFPATEDFEGTLSFLKRAFPETTSQKTRGLTFDTMPSLKSIVIVGDKNHEDAFYNLKDIQSLGDDDTARGRVQEAQSHSDCHDAVMLTLTSGSAGLPKCVEHSSFTIVNNTLLHVRGTGMDTKKTVLMPTDLTEAAFIFHLPIITVGTLVLPIDESPTVTELFSAIMEERCETTTLMYVKHFHEFLHHPALNDFNISFLKQVSVGGNAVTKPLVQRAAEVLPCVDIQKMYGTTETMSLAVTGPGRTKEQIETTVGNLLPHMEMKLVDRHGQIVPLQHEGEVWVRGYSVFRRYRGDEEKTAEAKTTDGWYKTGDIGILEENGLLKITGRKEEFIIRDSTNVHPTTVEQVLLTHPKVFDVKVVGVPDPASVEEICACIILKKGQTSDQEEMEEFSEKHGLIDDYCPGYVIFMDSFPVTSTGRKFDRKKLRDIAIERLSLKEGAE</sequence>
<dbReference type="InterPro" id="IPR042099">
    <property type="entry name" value="ANL_N_sf"/>
</dbReference>
<protein>
    <submittedName>
        <fullName evidence="4">ACSF2 protein</fullName>
    </submittedName>
</protein>
<dbReference type="PANTHER" id="PTHR42814">
    <property type="entry name" value="AMP-BINDING DOMAIN-CONTAINING PROTEIN"/>
    <property type="match status" value="1"/>
</dbReference>
<evidence type="ECO:0000313" key="5">
    <source>
        <dbReference type="Proteomes" id="UP000838412"/>
    </source>
</evidence>
<evidence type="ECO:0000313" key="4">
    <source>
        <dbReference type="EMBL" id="CAH1257233.1"/>
    </source>
</evidence>
<evidence type="ECO:0000259" key="3">
    <source>
        <dbReference type="Pfam" id="PF13193"/>
    </source>
</evidence>
<proteinExistence type="predicted"/>
<organism evidence="4 5">
    <name type="scientific">Branchiostoma lanceolatum</name>
    <name type="common">Common lancelet</name>
    <name type="synonym">Amphioxus lanceolatum</name>
    <dbReference type="NCBI Taxonomy" id="7740"/>
    <lineage>
        <taxon>Eukaryota</taxon>
        <taxon>Metazoa</taxon>
        <taxon>Chordata</taxon>
        <taxon>Cephalochordata</taxon>
        <taxon>Leptocardii</taxon>
        <taxon>Amphioxiformes</taxon>
        <taxon>Branchiostomatidae</taxon>
        <taxon>Branchiostoma</taxon>
    </lineage>
</organism>
<dbReference type="Pfam" id="PF00501">
    <property type="entry name" value="AMP-binding"/>
    <property type="match status" value="1"/>
</dbReference>
<keyword evidence="5" id="KW-1185">Reference proteome</keyword>
<dbReference type="Gene3D" id="3.40.50.12780">
    <property type="entry name" value="N-terminal domain of ligase-like"/>
    <property type="match status" value="1"/>
</dbReference>
<feature type="transmembrane region" description="Helical" evidence="1">
    <location>
        <begin position="82"/>
        <end position="105"/>
    </location>
</feature>
<dbReference type="PANTHER" id="PTHR42814:SF3">
    <property type="entry name" value="BETA-N-ACETYLHEXOSAMINIDASE"/>
    <property type="match status" value="1"/>
</dbReference>
<feature type="domain" description="AMP-dependent synthetase/ligase" evidence="2">
    <location>
        <begin position="24"/>
        <end position="419"/>
    </location>
</feature>
<dbReference type="Pfam" id="PF13193">
    <property type="entry name" value="AMP-binding_C"/>
    <property type="match status" value="1"/>
</dbReference>
<dbReference type="CDD" id="cd04433">
    <property type="entry name" value="AFD_class_I"/>
    <property type="match status" value="1"/>
</dbReference>